<feature type="transmembrane region" description="Helical" evidence="2">
    <location>
        <begin position="18"/>
        <end position="40"/>
    </location>
</feature>
<dbReference type="PANTHER" id="PTHR38008:SF2">
    <property type="entry name" value="HEMOLYSIN"/>
    <property type="match status" value="1"/>
</dbReference>
<dbReference type="AlphaFoldDB" id="A0A2M7WVT0"/>
<name>A0A2M7WVT0_UNCKA</name>
<evidence type="ECO:0000256" key="2">
    <source>
        <dbReference type="SAM" id="Phobius"/>
    </source>
</evidence>
<reference evidence="4" key="1">
    <citation type="submission" date="2017-09" db="EMBL/GenBank/DDBJ databases">
        <title>Depth-based differentiation of microbial function through sediment-hosted aquifers and enrichment of novel symbionts in the deep terrestrial subsurface.</title>
        <authorList>
            <person name="Probst A.J."/>
            <person name="Ladd B."/>
            <person name="Jarett J.K."/>
            <person name="Geller-Mcgrath D.E."/>
            <person name="Sieber C.M.K."/>
            <person name="Emerson J.B."/>
            <person name="Anantharaman K."/>
            <person name="Thomas B.C."/>
            <person name="Malmstrom R."/>
            <person name="Stieglmeier M."/>
            <person name="Klingl A."/>
            <person name="Woyke T."/>
            <person name="Ryan C.M."/>
            <person name="Banfield J.F."/>
        </authorList>
    </citation>
    <scope>NUCLEOTIDE SEQUENCE [LARGE SCALE GENOMIC DNA]</scope>
</reference>
<dbReference type="PANTHER" id="PTHR38008">
    <property type="entry name" value="HEMOLYSIN-RELATED"/>
    <property type="match status" value="1"/>
</dbReference>
<protein>
    <recommendedName>
        <fullName evidence="5">DUF333 domain-containing protein</fullName>
    </recommendedName>
</protein>
<keyword evidence="2" id="KW-1133">Transmembrane helix</keyword>
<evidence type="ECO:0008006" key="5">
    <source>
        <dbReference type="Google" id="ProtNLM"/>
    </source>
</evidence>
<dbReference type="EMBL" id="PFXB01000132">
    <property type="protein sequence ID" value="PJA37124.1"/>
    <property type="molecule type" value="Genomic_DNA"/>
</dbReference>
<dbReference type="Proteomes" id="UP000230538">
    <property type="component" value="Unassembled WGS sequence"/>
</dbReference>
<gene>
    <name evidence="3" type="ORF">CO181_04895</name>
</gene>
<comment type="caution">
    <text evidence="3">The sequence shown here is derived from an EMBL/GenBank/DDBJ whole genome shotgun (WGS) entry which is preliminary data.</text>
</comment>
<proteinExistence type="predicted"/>
<sequence length="136" mass="14892">MKFTKEDKKRKKIMRKSYFYAGGIIVAIAIGVVLFLRFVVGGPEDTWLCEKGEWVKHGNPSQTAPVQGCGQSGSSAENNESEETSPAGIANPASSYCQEQGGTLRFETDSNGVKGICILPDGTECDEWDYFRNECP</sequence>
<keyword evidence="2" id="KW-0472">Membrane</keyword>
<accession>A0A2M7WVT0</accession>
<evidence type="ECO:0000313" key="4">
    <source>
        <dbReference type="Proteomes" id="UP000230538"/>
    </source>
</evidence>
<keyword evidence="2" id="KW-0812">Transmembrane</keyword>
<organism evidence="3 4">
    <name type="scientific">candidate division WWE3 bacterium CG_4_9_14_3_um_filter_43_9</name>
    <dbReference type="NCBI Taxonomy" id="1975082"/>
    <lineage>
        <taxon>Bacteria</taxon>
        <taxon>Katanobacteria</taxon>
    </lineage>
</organism>
<dbReference type="Pfam" id="PF03891">
    <property type="entry name" value="DUF333"/>
    <property type="match status" value="1"/>
</dbReference>
<evidence type="ECO:0000256" key="1">
    <source>
        <dbReference type="SAM" id="MobiDB-lite"/>
    </source>
</evidence>
<evidence type="ECO:0000313" key="3">
    <source>
        <dbReference type="EMBL" id="PJA37124.1"/>
    </source>
</evidence>
<dbReference type="InterPro" id="IPR005590">
    <property type="entry name" value="DUF333"/>
</dbReference>
<feature type="region of interest" description="Disordered" evidence="1">
    <location>
        <begin position="59"/>
        <end position="96"/>
    </location>
</feature>